<name>A0A6L6WHM1_9RHOB</name>
<reference evidence="2 3" key="1">
    <citation type="submission" date="2019-12" db="EMBL/GenBank/DDBJ databases">
        <authorList>
            <person name="Zhang Y.-J."/>
        </authorList>
    </citation>
    <scope>NUCLEOTIDE SEQUENCE [LARGE SCALE GENOMIC DNA]</scope>
    <source>
        <strain evidence="2 3">CY05</strain>
    </source>
</reference>
<protein>
    <submittedName>
        <fullName evidence="2">Aminotransferase class III-fold pyridoxal phosphate-dependent enzyme</fullName>
    </submittedName>
</protein>
<proteinExistence type="predicted"/>
<dbReference type="AlphaFoldDB" id="A0A6L6WHM1"/>
<sequence>MNNKPFPPYMREGKGARIWNVYGSGFIDWQLSFGCLPMGYAHPKIIEMVEEKVARGTRFANTGTEACMTGLRMARGITGKSNVQYGCDPAKTRIPETRTRTLPRL</sequence>
<dbReference type="InterPro" id="IPR015422">
    <property type="entry name" value="PyrdxlP-dep_Trfase_small"/>
</dbReference>
<keyword evidence="3" id="KW-1185">Reference proteome</keyword>
<dbReference type="EMBL" id="WQLV01000006">
    <property type="protein sequence ID" value="MVO16459.1"/>
    <property type="molecule type" value="Genomic_DNA"/>
</dbReference>
<keyword evidence="2" id="KW-0808">Transferase</keyword>
<dbReference type="Proteomes" id="UP000478892">
    <property type="component" value="Unassembled WGS sequence"/>
</dbReference>
<comment type="caution">
    <text evidence="2">The sequence shown here is derived from an EMBL/GenBank/DDBJ whole genome shotgun (WGS) entry which is preliminary data.</text>
</comment>
<dbReference type="PANTHER" id="PTHR43713">
    <property type="entry name" value="GLUTAMATE-1-SEMIALDEHYDE 2,1-AMINOMUTASE"/>
    <property type="match status" value="1"/>
</dbReference>
<gene>
    <name evidence="2" type="ORF">GO984_11615</name>
</gene>
<dbReference type="SUPFAM" id="SSF53383">
    <property type="entry name" value="PLP-dependent transferases"/>
    <property type="match status" value="1"/>
</dbReference>
<dbReference type="Gene3D" id="3.40.640.10">
    <property type="entry name" value="Type I PLP-dependent aspartate aminotransferase-like (Major domain)"/>
    <property type="match status" value="2"/>
</dbReference>
<dbReference type="RefSeq" id="WP_157022696.1">
    <property type="nucleotide sequence ID" value="NZ_WQLV01000006.1"/>
</dbReference>
<accession>A0A6L6WHM1</accession>
<dbReference type="PANTHER" id="PTHR43713:SF3">
    <property type="entry name" value="GLUTAMATE-1-SEMIALDEHYDE 2,1-AMINOMUTASE 1, CHLOROPLASTIC-RELATED"/>
    <property type="match status" value="1"/>
</dbReference>
<dbReference type="InterPro" id="IPR015424">
    <property type="entry name" value="PyrdxlP-dep_Trfase"/>
</dbReference>
<dbReference type="GO" id="GO:0008483">
    <property type="term" value="F:transaminase activity"/>
    <property type="evidence" value="ECO:0007669"/>
    <property type="project" value="UniProtKB-KW"/>
</dbReference>
<comment type="cofactor">
    <cofactor evidence="1">
        <name>pyridoxal 5'-phosphate</name>
        <dbReference type="ChEBI" id="CHEBI:597326"/>
    </cofactor>
</comment>
<dbReference type="InterPro" id="IPR015421">
    <property type="entry name" value="PyrdxlP-dep_Trfase_major"/>
</dbReference>
<evidence type="ECO:0000313" key="2">
    <source>
        <dbReference type="EMBL" id="MVO16459.1"/>
    </source>
</evidence>
<evidence type="ECO:0000256" key="1">
    <source>
        <dbReference type="ARBA" id="ARBA00001933"/>
    </source>
</evidence>
<dbReference type="Gene3D" id="3.90.1150.10">
    <property type="entry name" value="Aspartate Aminotransferase, domain 1"/>
    <property type="match status" value="1"/>
</dbReference>
<organism evidence="2 3">
    <name type="scientific">Parasedimentitalea huanghaiensis</name>
    <dbReference type="NCBI Taxonomy" id="2682100"/>
    <lineage>
        <taxon>Bacteria</taxon>
        <taxon>Pseudomonadati</taxon>
        <taxon>Pseudomonadota</taxon>
        <taxon>Alphaproteobacteria</taxon>
        <taxon>Rhodobacterales</taxon>
        <taxon>Paracoccaceae</taxon>
        <taxon>Parasedimentitalea</taxon>
    </lineage>
</organism>
<evidence type="ECO:0000313" key="3">
    <source>
        <dbReference type="Proteomes" id="UP000478892"/>
    </source>
</evidence>
<keyword evidence="2" id="KW-0032">Aminotransferase</keyword>